<comment type="caution">
    <text evidence="3">The sequence shown here is derived from an EMBL/GenBank/DDBJ whole genome shotgun (WGS) entry which is preliminary data.</text>
</comment>
<feature type="non-terminal residue" evidence="3">
    <location>
        <position position="104"/>
    </location>
</feature>
<evidence type="ECO:0000313" key="3">
    <source>
        <dbReference type="EMBL" id="KAK7084506.1"/>
    </source>
</evidence>
<feature type="region of interest" description="Disordered" evidence="1">
    <location>
        <begin position="56"/>
        <end position="87"/>
    </location>
</feature>
<evidence type="ECO:0000313" key="4">
    <source>
        <dbReference type="Proteomes" id="UP001381693"/>
    </source>
</evidence>
<sequence>MKYIKTLIWNLVAWSLLSTAHTRAVFDEFQSFTQPEEKIRLTRRILEPPSEVFLQKEASENTRDEIQHRSSPGGSLILQENGSGRQASFIQQESGIQYKVQDNQ</sequence>
<dbReference type="Proteomes" id="UP001381693">
    <property type="component" value="Unassembled WGS sequence"/>
</dbReference>
<name>A0AAN8XKI7_HALRR</name>
<feature type="chain" id="PRO_5042977313" evidence="2">
    <location>
        <begin position="23"/>
        <end position="104"/>
    </location>
</feature>
<feature type="signal peptide" evidence="2">
    <location>
        <begin position="1"/>
        <end position="22"/>
    </location>
</feature>
<accession>A0AAN8XKI7</accession>
<reference evidence="3 4" key="1">
    <citation type="submission" date="2023-11" db="EMBL/GenBank/DDBJ databases">
        <title>Halocaridina rubra genome assembly.</title>
        <authorList>
            <person name="Smith C."/>
        </authorList>
    </citation>
    <scope>NUCLEOTIDE SEQUENCE [LARGE SCALE GENOMIC DNA]</scope>
    <source>
        <strain evidence="3">EP-1</strain>
        <tissue evidence="3">Whole</tissue>
    </source>
</reference>
<dbReference type="AlphaFoldDB" id="A0AAN8XKI7"/>
<feature type="compositionally biased region" description="Basic and acidic residues" evidence="1">
    <location>
        <begin position="57"/>
        <end position="68"/>
    </location>
</feature>
<organism evidence="3 4">
    <name type="scientific">Halocaridina rubra</name>
    <name type="common">Hawaiian red shrimp</name>
    <dbReference type="NCBI Taxonomy" id="373956"/>
    <lineage>
        <taxon>Eukaryota</taxon>
        <taxon>Metazoa</taxon>
        <taxon>Ecdysozoa</taxon>
        <taxon>Arthropoda</taxon>
        <taxon>Crustacea</taxon>
        <taxon>Multicrustacea</taxon>
        <taxon>Malacostraca</taxon>
        <taxon>Eumalacostraca</taxon>
        <taxon>Eucarida</taxon>
        <taxon>Decapoda</taxon>
        <taxon>Pleocyemata</taxon>
        <taxon>Caridea</taxon>
        <taxon>Atyoidea</taxon>
        <taxon>Atyidae</taxon>
        <taxon>Halocaridina</taxon>
    </lineage>
</organism>
<keyword evidence="4" id="KW-1185">Reference proteome</keyword>
<evidence type="ECO:0000256" key="1">
    <source>
        <dbReference type="SAM" id="MobiDB-lite"/>
    </source>
</evidence>
<keyword evidence="2" id="KW-0732">Signal</keyword>
<dbReference type="EMBL" id="JAXCGZ010002068">
    <property type="protein sequence ID" value="KAK7084506.1"/>
    <property type="molecule type" value="Genomic_DNA"/>
</dbReference>
<feature type="compositionally biased region" description="Polar residues" evidence="1">
    <location>
        <begin position="69"/>
        <end position="87"/>
    </location>
</feature>
<gene>
    <name evidence="3" type="ORF">SK128_001146</name>
</gene>
<proteinExistence type="predicted"/>
<protein>
    <submittedName>
        <fullName evidence="3">Uncharacterized protein</fullName>
    </submittedName>
</protein>
<evidence type="ECO:0000256" key="2">
    <source>
        <dbReference type="SAM" id="SignalP"/>
    </source>
</evidence>